<name>G5INI8_9FIRM</name>
<organism evidence="4 5">
    <name type="scientific">Hungatella hathewayi WAL-18680</name>
    <dbReference type="NCBI Taxonomy" id="742737"/>
    <lineage>
        <taxon>Bacteria</taxon>
        <taxon>Bacillati</taxon>
        <taxon>Bacillota</taxon>
        <taxon>Clostridia</taxon>
        <taxon>Lachnospirales</taxon>
        <taxon>Lachnospiraceae</taxon>
        <taxon>Hungatella</taxon>
    </lineage>
</organism>
<feature type="DNA-binding region" description="H-T-H motif" evidence="2">
    <location>
        <begin position="28"/>
        <end position="47"/>
    </location>
</feature>
<dbReference type="SUPFAM" id="SSF46689">
    <property type="entry name" value="Homeodomain-like"/>
    <property type="match status" value="1"/>
</dbReference>
<dbReference type="OrthoDB" id="9810250at2"/>
<dbReference type="PANTHER" id="PTHR43479">
    <property type="entry name" value="ACREF/ENVCD OPERON REPRESSOR-RELATED"/>
    <property type="match status" value="1"/>
</dbReference>
<dbReference type="GO" id="GO:0003677">
    <property type="term" value="F:DNA binding"/>
    <property type="evidence" value="ECO:0007669"/>
    <property type="project" value="UniProtKB-UniRule"/>
</dbReference>
<reference evidence="4 5" key="1">
    <citation type="submission" date="2011-08" db="EMBL/GenBank/DDBJ databases">
        <title>The Genome Sequence of Clostridium hathewayi WAL-18680.</title>
        <authorList>
            <consortium name="The Broad Institute Genome Sequencing Platform"/>
            <person name="Earl A."/>
            <person name="Ward D."/>
            <person name="Feldgarden M."/>
            <person name="Gevers D."/>
            <person name="Finegold S.M."/>
            <person name="Summanen P.H."/>
            <person name="Molitoris D.R."/>
            <person name="Song M."/>
            <person name="Daigneault M."/>
            <person name="Allen-Vercoe E."/>
            <person name="Young S.K."/>
            <person name="Zeng Q."/>
            <person name="Gargeya S."/>
            <person name="Fitzgerald M."/>
            <person name="Haas B."/>
            <person name="Abouelleil A."/>
            <person name="Alvarado L."/>
            <person name="Arachchi H.M."/>
            <person name="Berlin A."/>
            <person name="Brown A."/>
            <person name="Chapman S.B."/>
            <person name="Chen Z."/>
            <person name="Dunbar C."/>
            <person name="Freedman E."/>
            <person name="Gearin G."/>
            <person name="Gellesch M."/>
            <person name="Goldberg J."/>
            <person name="Griggs A."/>
            <person name="Gujja S."/>
            <person name="Heiman D."/>
            <person name="Howarth C."/>
            <person name="Larson L."/>
            <person name="Lui A."/>
            <person name="MacDonald P.J.P."/>
            <person name="Montmayeur A."/>
            <person name="Murphy C."/>
            <person name="Neiman D."/>
            <person name="Pearson M."/>
            <person name="Priest M."/>
            <person name="Roberts A."/>
            <person name="Saif S."/>
            <person name="Shea T."/>
            <person name="Shenoy N."/>
            <person name="Sisk P."/>
            <person name="Stolte C."/>
            <person name="Sykes S."/>
            <person name="Wortman J."/>
            <person name="Nusbaum C."/>
            <person name="Birren B."/>
        </authorList>
    </citation>
    <scope>NUCLEOTIDE SEQUENCE [LARGE SCALE GENOMIC DNA]</scope>
    <source>
        <strain evidence="4 5">WAL-18680</strain>
    </source>
</reference>
<dbReference type="InterPro" id="IPR050624">
    <property type="entry name" value="HTH-type_Tx_Regulator"/>
</dbReference>
<dbReference type="Pfam" id="PF00440">
    <property type="entry name" value="TetR_N"/>
    <property type="match status" value="1"/>
</dbReference>
<dbReference type="PATRIC" id="fig|742737.3.peg.5059"/>
<dbReference type="InterPro" id="IPR001647">
    <property type="entry name" value="HTH_TetR"/>
</dbReference>
<evidence type="ECO:0000256" key="2">
    <source>
        <dbReference type="PROSITE-ProRule" id="PRU00335"/>
    </source>
</evidence>
<evidence type="ECO:0000313" key="4">
    <source>
        <dbReference type="EMBL" id="EHI56862.1"/>
    </source>
</evidence>
<evidence type="ECO:0000313" key="5">
    <source>
        <dbReference type="Proteomes" id="UP000005384"/>
    </source>
</evidence>
<keyword evidence="5" id="KW-1185">Reference proteome</keyword>
<dbReference type="PROSITE" id="PS50977">
    <property type="entry name" value="HTH_TETR_2"/>
    <property type="match status" value="1"/>
</dbReference>
<dbReference type="Proteomes" id="UP000005384">
    <property type="component" value="Unassembled WGS sequence"/>
</dbReference>
<dbReference type="InterPro" id="IPR009057">
    <property type="entry name" value="Homeodomain-like_sf"/>
</dbReference>
<evidence type="ECO:0000259" key="3">
    <source>
        <dbReference type="PROSITE" id="PS50977"/>
    </source>
</evidence>
<dbReference type="HOGENOM" id="CLU_087539_2_1_9"/>
<dbReference type="GO" id="GO:0016301">
    <property type="term" value="F:kinase activity"/>
    <property type="evidence" value="ECO:0007669"/>
    <property type="project" value="UniProtKB-KW"/>
</dbReference>
<dbReference type="RefSeq" id="WP_006783054.1">
    <property type="nucleotide sequence ID" value="NZ_CP040506.1"/>
</dbReference>
<comment type="caution">
    <text evidence="4">The sequence shown here is derived from an EMBL/GenBank/DDBJ whole genome shotgun (WGS) entry which is preliminary data.</text>
</comment>
<keyword evidence="1 2" id="KW-0238">DNA-binding</keyword>
<dbReference type="AlphaFoldDB" id="G5INI8"/>
<accession>G5INI8</accession>
<keyword evidence="4" id="KW-0808">Transferase</keyword>
<proteinExistence type="predicted"/>
<protein>
    <submittedName>
        <fullName evidence="4">Dihydroxyacetone kinase regulator</fullName>
    </submittedName>
</protein>
<sequence length="193" mass="22166">MSDSLITKKAIAGALKTVCKEKAFDKISIADITAACGLNRQTFYYHFQDKYELLSWIYYNENFSLITEDISFENWNEKIFEMLRIMVREKAFYMNTLKEQEKTFESYLFDMAKALFLDALELLDVGGKLAAAEKEFDAEFYAFGICGVIMSWAERGMKIAPEVVSLHLKSLASDTGQIAHIRNQALQNMNQDK</sequence>
<feature type="domain" description="HTH tetR-type" evidence="3">
    <location>
        <begin position="5"/>
        <end position="65"/>
    </location>
</feature>
<dbReference type="Pfam" id="PF14278">
    <property type="entry name" value="TetR_C_8"/>
    <property type="match status" value="1"/>
</dbReference>
<dbReference type="EMBL" id="ADLN01000128">
    <property type="protein sequence ID" value="EHI56862.1"/>
    <property type="molecule type" value="Genomic_DNA"/>
</dbReference>
<evidence type="ECO:0000256" key="1">
    <source>
        <dbReference type="ARBA" id="ARBA00023125"/>
    </source>
</evidence>
<gene>
    <name evidence="4" type="ORF">HMPREF9473_05066</name>
</gene>
<keyword evidence="4" id="KW-0418">Kinase</keyword>
<dbReference type="Gene3D" id="1.10.357.10">
    <property type="entry name" value="Tetracycline Repressor, domain 2"/>
    <property type="match status" value="1"/>
</dbReference>
<dbReference type="PANTHER" id="PTHR43479:SF7">
    <property type="entry name" value="TETR-FAMILY TRANSCRIPTIONAL REGULATOR"/>
    <property type="match status" value="1"/>
</dbReference>
<dbReference type="InterPro" id="IPR039532">
    <property type="entry name" value="TetR_C_Firmicutes"/>
</dbReference>